<dbReference type="GO" id="GO:0008983">
    <property type="term" value="F:protein-glutamate O-methyltransferase activity"/>
    <property type="evidence" value="ECO:0007669"/>
    <property type="project" value="UniProtKB-EC"/>
</dbReference>
<organism evidence="7 8">
    <name type="scientific">Caldimicrobium thiodismutans</name>
    <dbReference type="NCBI Taxonomy" id="1653476"/>
    <lineage>
        <taxon>Bacteria</taxon>
        <taxon>Pseudomonadati</taxon>
        <taxon>Thermodesulfobacteriota</taxon>
        <taxon>Thermodesulfobacteria</taxon>
        <taxon>Thermodesulfobacteriales</taxon>
        <taxon>Thermodesulfobacteriaceae</taxon>
        <taxon>Caldimicrobium</taxon>
    </lineage>
</organism>
<dbReference type="Gene3D" id="1.10.155.10">
    <property type="entry name" value="Chemotaxis receptor methyltransferase CheR, N-terminal domain"/>
    <property type="match status" value="1"/>
</dbReference>
<dbReference type="InterPro" id="IPR026024">
    <property type="entry name" value="Chemotaxis_MeTrfase_CheR"/>
</dbReference>
<dbReference type="InterPro" id="IPR000780">
    <property type="entry name" value="CheR_MeTrfase"/>
</dbReference>
<dbReference type="InterPro" id="IPR036804">
    <property type="entry name" value="CheR_N_sf"/>
</dbReference>
<feature type="domain" description="CheR-type methyltransferase" evidence="6">
    <location>
        <begin position="1"/>
        <end position="275"/>
    </location>
</feature>
<dbReference type="InterPro" id="IPR022641">
    <property type="entry name" value="CheR_N"/>
</dbReference>
<proteinExistence type="predicted"/>
<dbReference type="CDD" id="cd02440">
    <property type="entry name" value="AdoMet_MTases"/>
    <property type="match status" value="1"/>
</dbReference>
<dbReference type="Proteomes" id="UP000235731">
    <property type="component" value="Unassembled WGS sequence"/>
</dbReference>
<comment type="catalytic activity">
    <reaction evidence="1">
        <text>L-glutamyl-[protein] + S-adenosyl-L-methionine = [protein]-L-glutamate 5-O-methyl ester + S-adenosyl-L-homocysteine</text>
        <dbReference type="Rhea" id="RHEA:24452"/>
        <dbReference type="Rhea" id="RHEA-COMP:10208"/>
        <dbReference type="Rhea" id="RHEA-COMP:10311"/>
        <dbReference type="ChEBI" id="CHEBI:29973"/>
        <dbReference type="ChEBI" id="CHEBI:57856"/>
        <dbReference type="ChEBI" id="CHEBI:59789"/>
        <dbReference type="ChEBI" id="CHEBI:82795"/>
        <dbReference type="EC" id="2.1.1.80"/>
    </reaction>
</comment>
<dbReference type="Gene3D" id="3.40.50.150">
    <property type="entry name" value="Vaccinia Virus protein VP39"/>
    <property type="match status" value="1"/>
</dbReference>
<dbReference type="PROSITE" id="PS50123">
    <property type="entry name" value="CHER"/>
    <property type="match status" value="1"/>
</dbReference>
<dbReference type="SUPFAM" id="SSF53335">
    <property type="entry name" value="S-adenosyl-L-methionine-dependent methyltransferases"/>
    <property type="match status" value="1"/>
</dbReference>
<keyword evidence="5" id="KW-0949">S-adenosyl-L-methionine</keyword>
<comment type="caution">
    <text evidence="7">The sequence shown here is derived from an EMBL/GenBank/DDBJ whole genome shotgun (WGS) entry which is preliminary data.</text>
</comment>
<name>A0A2N7PL89_9BACT</name>
<dbReference type="EMBL" id="PNIE01000011">
    <property type="protein sequence ID" value="PMP64376.1"/>
    <property type="molecule type" value="Genomic_DNA"/>
</dbReference>
<protein>
    <recommendedName>
        <fullName evidence="2">protein-glutamate O-methyltransferase</fullName>
        <ecNumber evidence="2">2.1.1.80</ecNumber>
    </recommendedName>
</protein>
<evidence type="ECO:0000256" key="1">
    <source>
        <dbReference type="ARBA" id="ARBA00001541"/>
    </source>
</evidence>
<evidence type="ECO:0000256" key="5">
    <source>
        <dbReference type="ARBA" id="ARBA00022691"/>
    </source>
</evidence>
<dbReference type="PANTHER" id="PTHR24422:SF21">
    <property type="entry name" value="CHEMOTAXIS PROTEIN METHYLTRANSFERASE 1"/>
    <property type="match status" value="1"/>
</dbReference>
<keyword evidence="3" id="KW-0489">Methyltransferase</keyword>
<evidence type="ECO:0000256" key="4">
    <source>
        <dbReference type="ARBA" id="ARBA00022679"/>
    </source>
</evidence>
<dbReference type="Pfam" id="PF01739">
    <property type="entry name" value="CheR"/>
    <property type="match status" value="1"/>
</dbReference>
<dbReference type="InterPro" id="IPR029063">
    <property type="entry name" value="SAM-dependent_MTases_sf"/>
</dbReference>
<dbReference type="PRINTS" id="PR00996">
    <property type="entry name" value="CHERMTFRASE"/>
</dbReference>
<dbReference type="SMART" id="SM00138">
    <property type="entry name" value="MeTrc"/>
    <property type="match status" value="1"/>
</dbReference>
<dbReference type="AlphaFoldDB" id="A0A2N7PL89"/>
<evidence type="ECO:0000313" key="8">
    <source>
        <dbReference type="Proteomes" id="UP000235731"/>
    </source>
</evidence>
<dbReference type="InterPro" id="IPR050903">
    <property type="entry name" value="Bact_Chemotaxis_MeTrfase"/>
</dbReference>
<dbReference type="Pfam" id="PF03705">
    <property type="entry name" value="CheR_N"/>
    <property type="match status" value="1"/>
</dbReference>
<dbReference type="SUPFAM" id="SSF47757">
    <property type="entry name" value="Chemotaxis receptor methyltransferase CheR, N-terminal domain"/>
    <property type="match status" value="1"/>
</dbReference>
<gene>
    <name evidence="7" type="ORF">C0197_00755</name>
</gene>
<evidence type="ECO:0000313" key="7">
    <source>
        <dbReference type="EMBL" id="PMP64376.1"/>
    </source>
</evidence>
<evidence type="ECO:0000259" key="6">
    <source>
        <dbReference type="PROSITE" id="PS50123"/>
    </source>
</evidence>
<dbReference type="EC" id="2.1.1.80" evidence="2"/>
<dbReference type="PANTHER" id="PTHR24422">
    <property type="entry name" value="CHEMOTAXIS PROTEIN METHYLTRANSFERASE"/>
    <property type="match status" value="1"/>
</dbReference>
<accession>A0A2N7PL89</accession>
<evidence type="ECO:0000256" key="3">
    <source>
        <dbReference type="ARBA" id="ARBA00022603"/>
    </source>
</evidence>
<dbReference type="InterPro" id="IPR022642">
    <property type="entry name" value="CheR_C"/>
</dbReference>
<dbReference type="GO" id="GO:0032259">
    <property type="term" value="P:methylation"/>
    <property type="evidence" value="ECO:0007669"/>
    <property type="project" value="UniProtKB-KW"/>
</dbReference>
<keyword evidence="4" id="KW-0808">Transferase</keyword>
<reference evidence="7 8" key="1">
    <citation type="submission" date="2018-01" db="EMBL/GenBank/DDBJ databases">
        <title>Metagenomic assembled genomes from two thermal pools in the Uzon Caldera, Kamchatka, Russia.</title>
        <authorList>
            <person name="Wilkins L."/>
            <person name="Ettinger C."/>
        </authorList>
    </citation>
    <scope>NUCLEOTIDE SEQUENCE [LARGE SCALE GENOMIC DNA]</scope>
    <source>
        <strain evidence="7">ZAV-15</strain>
    </source>
</reference>
<dbReference type="PIRSF" id="PIRSF000410">
    <property type="entry name" value="CheR"/>
    <property type="match status" value="1"/>
</dbReference>
<sequence>MSVNPEIFNFFTKLVEKISGISYQAGKEYLVENRLTELALSLGYKDLESFYQKVKNNLTPTLLNQIIDVLTTNETYFFRDQHPFEAIKNHILPELIQKREKEKQIKIWSAACSTGQEPYSLAMLILEYFSKYLSTYRFLIYATDISQNALKKAKEGIYNQIEVNRGLPVTFLVKYFKQEGSSWRIDEKVKALVKFEYLNLLETDKKVKENFDLILCRYVLIYFSKETKTQVFRALWNTLNKGGYLILGATEIPPFNPPDMEKKLLGKTIVFFKKET</sequence>
<evidence type="ECO:0000256" key="2">
    <source>
        <dbReference type="ARBA" id="ARBA00012534"/>
    </source>
</evidence>